<keyword evidence="5" id="KW-1185">Reference proteome</keyword>
<dbReference type="Gene3D" id="3.30.1950.10">
    <property type="entry name" value="wza like domain"/>
    <property type="match status" value="1"/>
</dbReference>
<name>A0A1H4FQM2_9SPHI</name>
<evidence type="ECO:0000313" key="5">
    <source>
        <dbReference type="Proteomes" id="UP000198850"/>
    </source>
</evidence>
<dbReference type="PANTHER" id="PTHR33619:SF3">
    <property type="entry name" value="POLYSACCHARIDE EXPORT PROTEIN GFCE-RELATED"/>
    <property type="match status" value="1"/>
</dbReference>
<evidence type="ECO:0000256" key="1">
    <source>
        <dbReference type="ARBA" id="ARBA00022729"/>
    </source>
</evidence>
<dbReference type="OrthoDB" id="662756at2"/>
<dbReference type="STRING" id="425514.SAMN05443550_10839"/>
<evidence type="ECO:0000259" key="2">
    <source>
        <dbReference type="Pfam" id="PF02563"/>
    </source>
</evidence>
<evidence type="ECO:0000313" key="4">
    <source>
        <dbReference type="EMBL" id="SEA98978.1"/>
    </source>
</evidence>
<sequence>MSKIYKNNNLILLVLILGACLVSSCGSTPNVVYLSNLDSLNLKYTQIPKAAFKQPLIQVDDILTISIQTQDVTDPSAFNQTSQGTTGGSSTGADQGAAISGFLVDEEGNVEIPIIGAVKVADLTTNQAKNLIKTRASKFYKDPTVQVRFANYKITVLGEVAKPSSYIVPNEKVTIFDAISLAGDLTIAGKRNNVMLMRDNGDKKDIVRLDLTNSEIVASPYYYLRQNDVIYVAPSKAKIGASNAPRTQLITVAIAIATLIITIVTRF</sequence>
<dbReference type="PANTHER" id="PTHR33619">
    <property type="entry name" value="POLYSACCHARIDE EXPORT PROTEIN GFCE-RELATED"/>
    <property type="match status" value="1"/>
</dbReference>
<dbReference type="AlphaFoldDB" id="A0A1H4FQM2"/>
<dbReference type="RefSeq" id="WP_090557817.1">
    <property type="nucleotide sequence ID" value="NZ_FNRA01000008.1"/>
</dbReference>
<dbReference type="Pfam" id="PF02563">
    <property type="entry name" value="Poly_export"/>
    <property type="match status" value="1"/>
</dbReference>
<dbReference type="InterPro" id="IPR003715">
    <property type="entry name" value="Poly_export_N"/>
</dbReference>
<accession>A0A1H4FQM2</accession>
<dbReference type="InterPro" id="IPR019554">
    <property type="entry name" value="Soluble_ligand-bd"/>
</dbReference>
<protein>
    <submittedName>
        <fullName evidence="4">Polysaccharide export outer membrane protein</fullName>
    </submittedName>
</protein>
<evidence type="ECO:0000259" key="3">
    <source>
        <dbReference type="Pfam" id="PF10531"/>
    </source>
</evidence>
<dbReference type="GO" id="GO:0015159">
    <property type="term" value="F:polysaccharide transmembrane transporter activity"/>
    <property type="evidence" value="ECO:0007669"/>
    <property type="project" value="InterPro"/>
</dbReference>
<dbReference type="EMBL" id="FNRA01000008">
    <property type="protein sequence ID" value="SEA98978.1"/>
    <property type="molecule type" value="Genomic_DNA"/>
</dbReference>
<dbReference type="Proteomes" id="UP000198850">
    <property type="component" value="Unassembled WGS sequence"/>
</dbReference>
<feature type="domain" description="Polysaccharide export protein N-terminal" evidence="2">
    <location>
        <begin position="55"/>
        <end position="149"/>
    </location>
</feature>
<keyword evidence="1" id="KW-0732">Signal</keyword>
<dbReference type="PROSITE" id="PS51257">
    <property type="entry name" value="PROKAR_LIPOPROTEIN"/>
    <property type="match status" value="1"/>
</dbReference>
<gene>
    <name evidence="4" type="ORF">SAMN05443550_10839</name>
</gene>
<dbReference type="Pfam" id="PF10531">
    <property type="entry name" value="SLBB"/>
    <property type="match status" value="1"/>
</dbReference>
<feature type="domain" description="Soluble ligand binding" evidence="3">
    <location>
        <begin position="153"/>
        <end position="201"/>
    </location>
</feature>
<proteinExistence type="predicted"/>
<reference evidence="4 5" key="1">
    <citation type="submission" date="2016-10" db="EMBL/GenBank/DDBJ databases">
        <authorList>
            <person name="de Groot N.N."/>
        </authorList>
    </citation>
    <scope>NUCLEOTIDE SEQUENCE [LARGE SCALE GENOMIC DNA]</scope>
    <source>
        <strain evidence="4 5">DSM 19033</strain>
    </source>
</reference>
<organism evidence="4 5">
    <name type="scientific">Pedobacter hartonius</name>
    <dbReference type="NCBI Taxonomy" id="425514"/>
    <lineage>
        <taxon>Bacteria</taxon>
        <taxon>Pseudomonadati</taxon>
        <taxon>Bacteroidota</taxon>
        <taxon>Sphingobacteriia</taxon>
        <taxon>Sphingobacteriales</taxon>
        <taxon>Sphingobacteriaceae</taxon>
        <taxon>Pedobacter</taxon>
    </lineage>
</organism>
<dbReference type="InterPro" id="IPR049712">
    <property type="entry name" value="Poly_export"/>
</dbReference>